<dbReference type="PROSITE" id="PS51257">
    <property type="entry name" value="PROKAR_LIPOPROTEIN"/>
    <property type="match status" value="1"/>
</dbReference>
<gene>
    <name evidence="1" type="ORF">A2242_02055</name>
</gene>
<proteinExistence type="predicted"/>
<organism evidence="1 2">
    <name type="scientific">Candidatus Falkowbacteria bacterium RIFOXYA2_FULL_47_9</name>
    <dbReference type="NCBI Taxonomy" id="1797995"/>
    <lineage>
        <taxon>Bacteria</taxon>
        <taxon>Candidatus Falkowiibacteriota</taxon>
    </lineage>
</organism>
<comment type="caution">
    <text evidence="1">The sequence shown here is derived from an EMBL/GenBank/DDBJ whole genome shotgun (WGS) entry which is preliminary data.</text>
</comment>
<name>A0A1F5SPZ3_9BACT</name>
<protein>
    <recommendedName>
        <fullName evidence="3">Lipoprotein</fullName>
    </recommendedName>
</protein>
<dbReference type="EMBL" id="MFGC01000006">
    <property type="protein sequence ID" value="OGF28788.1"/>
    <property type="molecule type" value="Genomic_DNA"/>
</dbReference>
<evidence type="ECO:0008006" key="3">
    <source>
        <dbReference type="Google" id="ProtNLM"/>
    </source>
</evidence>
<evidence type="ECO:0000313" key="2">
    <source>
        <dbReference type="Proteomes" id="UP000178925"/>
    </source>
</evidence>
<accession>A0A1F5SPZ3</accession>
<dbReference type="STRING" id="1797995.A2242_02055"/>
<dbReference type="AlphaFoldDB" id="A0A1F5SPZ3"/>
<reference evidence="1 2" key="1">
    <citation type="journal article" date="2016" name="Nat. Commun.">
        <title>Thousands of microbial genomes shed light on interconnected biogeochemical processes in an aquifer system.</title>
        <authorList>
            <person name="Anantharaman K."/>
            <person name="Brown C.T."/>
            <person name="Hug L.A."/>
            <person name="Sharon I."/>
            <person name="Castelle C.J."/>
            <person name="Probst A.J."/>
            <person name="Thomas B.C."/>
            <person name="Singh A."/>
            <person name="Wilkins M.J."/>
            <person name="Karaoz U."/>
            <person name="Brodie E.L."/>
            <person name="Williams K.H."/>
            <person name="Hubbard S.S."/>
            <person name="Banfield J.F."/>
        </authorList>
    </citation>
    <scope>NUCLEOTIDE SEQUENCE [LARGE SCALE GENOMIC DNA]</scope>
</reference>
<evidence type="ECO:0000313" key="1">
    <source>
        <dbReference type="EMBL" id="OGF28788.1"/>
    </source>
</evidence>
<dbReference type="Proteomes" id="UP000178925">
    <property type="component" value="Unassembled WGS sequence"/>
</dbReference>
<sequence length="141" mass="15956">MKKILVFISFFLFSCHTPQKEVFFGRYGKESEAIYMSAAQDLANGLCPRLEFENTESAFSLVFTESGGKVDENWLADFSQLVKKLSRGKVRIEAPCRAEFAPDVPGVYFTLCFGEMAQGVKLTPEEPLFQFEYPVIAWGSR</sequence>